<dbReference type="eggNOG" id="COG4251">
    <property type="taxonomic scope" value="Bacteria"/>
</dbReference>
<name>A0A0A2N028_9FLAO</name>
<comment type="caution">
    <text evidence="3">The sequence shown here is derived from an EMBL/GenBank/DDBJ whole genome shotgun (WGS) entry which is preliminary data.</text>
</comment>
<feature type="coiled-coil region" evidence="1">
    <location>
        <begin position="115"/>
        <end position="146"/>
    </location>
</feature>
<evidence type="ECO:0000256" key="1">
    <source>
        <dbReference type="SAM" id="Coils"/>
    </source>
</evidence>
<feature type="transmembrane region" description="Helical" evidence="2">
    <location>
        <begin position="60"/>
        <end position="77"/>
    </location>
</feature>
<feature type="transmembrane region" description="Helical" evidence="2">
    <location>
        <begin position="12"/>
        <end position="30"/>
    </location>
</feature>
<keyword evidence="4" id="KW-1185">Reference proteome</keyword>
<reference evidence="3 4" key="2">
    <citation type="journal article" date="2015" name="Stand. Genomic Sci.">
        <title>High quality draft genomic sequence of Flavobacterium enshiense DK69(T) and comparison among Flavobacterium genomes.</title>
        <authorList>
            <person name="Zeng Z."/>
            <person name="Chen C."/>
            <person name="Du H."/>
            <person name="Wang G."/>
            <person name="Li M."/>
        </authorList>
    </citation>
    <scope>NUCLEOTIDE SEQUENCE [LARGE SCALE GENOMIC DNA]</scope>
    <source>
        <strain evidence="3 4">DK69</strain>
    </source>
</reference>
<proteinExistence type="predicted"/>
<dbReference type="PATRIC" id="fig|1107311.5.peg.1350"/>
<evidence type="ECO:0000256" key="2">
    <source>
        <dbReference type="SAM" id="Phobius"/>
    </source>
</evidence>
<evidence type="ECO:0008006" key="5">
    <source>
        <dbReference type="Google" id="ProtNLM"/>
    </source>
</evidence>
<protein>
    <recommendedName>
        <fullName evidence="5">Signal transduction histidine kinase dimerisation/phosphoacceptor domain-containing protein</fullName>
    </recommendedName>
</protein>
<organism evidence="3 4">
    <name type="scientific">Flavobacterium enshiense DK69</name>
    <dbReference type="NCBI Taxonomy" id="1107311"/>
    <lineage>
        <taxon>Bacteria</taxon>
        <taxon>Pseudomonadati</taxon>
        <taxon>Bacteroidota</taxon>
        <taxon>Flavobacteriia</taxon>
        <taxon>Flavobacteriales</taxon>
        <taxon>Flavobacteriaceae</taxon>
        <taxon>Flavobacterium</taxon>
    </lineage>
</organism>
<dbReference type="Proteomes" id="UP000030149">
    <property type="component" value="Unassembled WGS sequence"/>
</dbReference>
<reference evidence="4" key="1">
    <citation type="submission" date="2013-09" db="EMBL/GenBank/DDBJ databases">
        <authorList>
            <person name="Zeng Z."/>
            <person name="Chen C."/>
        </authorList>
    </citation>
    <scope>NUCLEOTIDE SEQUENCE [LARGE SCALE GENOMIC DNA]</scope>
    <source>
        <strain evidence="4">DK69</strain>
    </source>
</reference>
<keyword evidence="1" id="KW-0175">Coiled coil</keyword>
<gene>
    <name evidence="3" type="ORF">Q767_14165</name>
</gene>
<evidence type="ECO:0000313" key="3">
    <source>
        <dbReference type="EMBL" id="KGO93820.1"/>
    </source>
</evidence>
<dbReference type="STRING" id="1107311.Q767_14165"/>
<keyword evidence="2" id="KW-0472">Membrane</keyword>
<dbReference type="AlphaFoldDB" id="A0A0A2N028"/>
<sequence>MLASLAKRQNVRVIASIYISFLLIMIILFSWSGGGIKAHGIKLLPIVVLFAGLTMGKREIWIFGIIAALGGLFLVFAEHNNLLTGKEPLGLSPIIHWTFTATAIFLLCFLENLSVEALRKALAKSQEELERRIKSEEALKRRNEKLIEIAQFQSHMVRGPVASIEGLINLINFDNPSDPANLEVIEKLKTATENLDSAVTQIVQKTKEIDETTKNES</sequence>
<evidence type="ECO:0000313" key="4">
    <source>
        <dbReference type="Proteomes" id="UP000030149"/>
    </source>
</evidence>
<feature type="transmembrane region" description="Helical" evidence="2">
    <location>
        <begin position="89"/>
        <end position="110"/>
    </location>
</feature>
<dbReference type="EMBL" id="JRLZ01000018">
    <property type="protein sequence ID" value="KGO93820.1"/>
    <property type="molecule type" value="Genomic_DNA"/>
</dbReference>
<dbReference type="eggNOG" id="COG2205">
    <property type="taxonomic scope" value="Bacteria"/>
</dbReference>
<accession>A0A0A2N028</accession>
<keyword evidence="2" id="KW-1133">Transmembrane helix</keyword>
<keyword evidence="2" id="KW-0812">Transmembrane</keyword>
<feature type="transmembrane region" description="Helical" evidence="2">
    <location>
        <begin position="36"/>
        <end position="53"/>
    </location>
</feature>